<comment type="subcellular location">
    <subcellularLocation>
        <location evidence="8">Cytoplasm</location>
    </subcellularLocation>
</comment>
<feature type="binding site" evidence="8">
    <location>
        <position position="115"/>
    </location>
    <ligand>
        <name>Fe cation</name>
        <dbReference type="ChEBI" id="CHEBI:24875"/>
    </ligand>
</feature>
<proteinExistence type="inferred from homology"/>
<keyword evidence="5 8" id="KW-0408">Iron</keyword>
<dbReference type="InterPro" id="IPR000905">
    <property type="entry name" value="Gcp-like_dom"/>
</dbReference>
<name>A0A8J6NEJ9_9BACT</name>
<dbReference type="AlphaFoldDB" id="A0A8J6NEJ9"/>
<feature type="binding site" evidence="8">
    <location>
        <position position="167"/>
    </location>
    <ligand>
        <name>substrate</name>
    </ligand>
</feature>
<comment type="similarity">
    <text evidence="8">Belongs to the KAE1 / TsaD family.</text>
</comment>
<comment type="catalytic activity">
    <reaction evidence="7 8">
        <text>L-threonylcarbamoyladenylate + adenosine(37) in tRNA = N(6)-L-threonylcarbamoyladenosine(37) in tRNA + AMP + H(+)</text>
        <dbReference type="Rhea" id="RHEA:37059"/>
        <dbReference type="Rhea" id="RHEA-COMP:10162"/>
        <dbReference type="Rhea" id="RHEA-COMP:10163"/>
        <dbReference type="ChEBI" id="CHEBI:15378"/>
        <dbReference type="ChEBI" id="CHEBI:73682"/>
        <dbReference type="ChEBI" id="CHEBI:74411"/>
        <dbReference type="ChEBI" id="CHEBI:74418"/>
        <dbReference type="ChEBI" id="CHEBI:456215"/>
        <dbReference type="EC" id="2.3.1.234"/>
    </reaction>
</comment>
<dbReference type="GO" id="GO:0005506">
    <property type="term" value="F:iron ion binding"/>
    <property type="evidence" value="ECO:0007669"/>
    <property type="project" value="UniProtKB-UniRule"/>
</dbReference>
<feature type="binding site" evidence="8">
    <location>
        <begin position="134"/>
        <end position="138"/>
    </location>
    <ligand>
        <name>substrate</name>
    </ligand>
</feature>
<evidence type="ECO:0000256" key="6">
    <source>
        <dbReference type="ARBA" id="ARBA00023315"/>
    </source>
</evidence>
<evidence type="ECO:0000259" key="9">
    <source>
        <dbReference type="Pfam" id="PF00814"/>
    </source>
</evidence>
<dbReference type="GO" id="GO:0061711">
    <property type="term" value="F:tRNA N(6)-L-threonylcarbamoyladenine synthase activity"/>
    <property type="evidence" value="ECO:0007669"/>
    <property type="project" value="UniProtKB-EC"/>
</dbReference>
<sequence>MYILGIESSCDETAAAVMENDSRLLSNIVNTQIDIHRKYGGVVPELASRKHLEDIYPVVDAAIQEAGITLDQIDTIAVTQGPGLIGSLLVGLSFAKAISLVKKIPYVGVDHMAGHLISVFLGHKKPEFPYIALVASGGHSSIFHVSSPSAYSLLGRTRDDAAGEAFDKVAKIIGLGYPGGPAIGALSKKGNPEAVKFPRSWLEPGSPDFSFSGIKTSVANYVKQNKVLSDQEARQPVDQESLIADICASFQEAVVDVLVEKTLTCALQKNIKTVVLSGGVSANIRLRQVMEERGHQKGLEVFMPPLEFCTDNAAMIALAGYYQRDKASLTYDMDVYSRISAQ</sequence>
<keyword evidence="6 8" id="KW-0012">Acyltransferase</keyword>
<dbReference type="InterPro" id="IPR017861">
    <property type="entry name" value="KAE1/TsaD"/>
</dbReference>
<dbReference type="HAMAP" id="MF_01445">
    <property type="entry name" value="TsaD"/>
    <property type="match status" value="1"/>
</dbReference>
<accession>A0A8J6NEJ9</accession>
<reference evidence="10 11" key="1">
    <citation type="submission" date="2020-08" db="EMBL/GenBank/DDBJ databases">
        <title>Bridging the membrane lipid divide: bacteria of the FCB group superphylum have the potential to synthesize archaeal ether lipids.</title>
        <authorList>
            <person name="Villanueva L."/>
            <person name="Von Meijenfeldt F.A.B."/>
            <person name="Westbye A.B."/>
            <person name="Yadav S."/>
            <person name="Hopmans E.C."/>
            <person name="Dutilh B.E."/>
            <person name="Sinninghe Damste J.S."/>
        </authorList>
    </citation>
    <scope>NUCLEOTIDE SEQUENCE [LARGE SCALE GENOMIC DNA]</scope>
    <source>
        <strain evidence="10">NIOZ-UU47</strain>
    </source>
</reference>
<evidence type="ECO:0000256" key="7">
    <source>
        <dbReference type="ARBA" id="ARBA00048117"/>
    </source>
</evidence>
<evidence type="ECO:0000313" key="10">
    <source>
        <dbReference type="EMBL" id="MBC8317073.1"/>
    </source>
</evidence>
<evidence type="ECO:0000256" key="3">
    <source>
        <dbReference type="ARBA" id="ARBA00022694"/>
    </source>
</evidence>
<evidence type="ECO:0000256" key="1">
    <source>
        <dbReference type="ARBA" id="ARBA00022490"/>
    </source>
</evidence>
<evidence type="ECO:0000256" key="2">
    <source>
        <dbReference type="ARBA" id="ARBA00022679"/>
    </source>
</evidence>
<protein>
    <recommendedName>
        <fullName evidence="8">tRNA N6-adenosine threonylcarbamoyltransferase</fullName>
        <ecNumber evidence="8">2.3.1.234</ecNumber>
    </recommendedName>
    <alternativeName>
        <fullName evidence="8">N6-L-threonylcarbamoyladenine synthase</fullName>
        <shortName evidence="8">t(6)A synthase</shortName>
    </alternativeName>
    <alternativeName>
        <fullName evidence="8">t(6)A37 threonylcarbamoyladenosine biosynthesis protein TsaD</fullName>
    </alternativeName>
    <alternativeName>
        <fullName evidence="8">tRNA threonylcarbamoyladenosine biosynthesis protein TsaD</fullName>
    </alternativeName>
</protein>
<comment type="function">
    <text evidence="8">Required for the formation of a threonylcarbamoyl group on adenosine at position 37 (t(6)A37) in tRNAs that read codons beginning with adenine. Is involved in the transfer of the threonylcarbamoyl moiety of threonylcarbamoyl-AMP (TC-AMP) to the N6 group of A37, together with TsaE and TsaB. TsaD likely plays a direct catalytic role in this reaction.</text>
</comment>
<comment type="caution">
    <text evidence="8">Lacks conserved residue(s) required for the propagation of feature annotation.</text>
</comment>
<feature type="binding site" evidence="8">
    <location>
        <position position="311"/>
    </location>
    <ligand>
        <name>Fe cation</name>
        <dbReference type="ChEBI" id="CHEBI:24875"/>
    </ligand>
</feature>
<evidence type="ECO:0000256" key="4">
    <source>
        <dbReference type="ARBA" id="ARBA00022723"/>
    </source>
</evidence>
<dbReference type="Gene3D" id="3.30.420.40">
    <property type="match status" value="2"/>
</dbReference>
<dbReference type="NCBIfam" id="TIGR03723">
    <property type="entry name" value="T6A_TsaD_YgjD"/>
    <property type="match status" value="1"/>
</dbReference>
<dbReference type="PANTHER" id="PTHR11735">
    <property type="entry name" value="TRNA N6-ADENOSINE THREONYLCARBAMOYLTRANSFERASE"/>
    <property type="match status" value="1"/>
</dbReference>
<dbReference type="EC" id="2.3.1.234" evidence="8"/>
<keyword evidence="2 8" id="KW-0808">Transferase</keyword>
<feature type="binding site" evidence="8">
    <location>
        <position position="111"/>
    </location>
    <ligand>
        <name>Fe cation</name>
        <dbReference type="ChEBI" id="CHEBI:24875"/>
    </ligand>
</feature>
<dbReference type="Proteomes" id="UP000614424">
    <property type="component" value="Unassembled WGS sequence"/>
</dbReference>
<dbReference type="EMBL" id="JACNJZ010000068">
    <property type="protein sequence ID" value="MBC8317073.1"/>
    <property type="molecule type" value="Genomic_DNA"/>
</dbReference>
<comment type="caution">
    <text evidence="10">The sequence shown here is derived from an EMBL/GenBank/DDBJ whole genome shotgun (WGS) entry which is preliminary data.</text>
</comment>
<evidence type="ECO:0000256" key="5">
    <source>
        <dbReference type="ARBA" id="ARBA00023004"/>
    </source>
</evidence>
<comment type="cofactor">
    <cofactor evidence="8">
        <name>Fe(2+)</name>
        <dbReference type="ChEBI" id="CHEBI:29033"/>
    </cofactor>
    <text evidence="8">Binds 1 Fe(2+) ion per subunit.</text>
</comment>
<organism evidence="10 11">
    <name type="scientific">Candidatus Desulfobia pelagia</name>
    <dbReference type="NCBI Taxonomy" id="2841692"/>
    <lineage>
        <taxon>Bacteria</taxon>
        <taxon>Pseudomonadati</taxon>
        <taxon>Thermodesulfobacteriota</taxon>
        <taxon>Desulfobulbia</taxon>
        <taxon>Desulfobulbales</taxon>
        <taxon>Desulfobulbaceae</taxon>
        <taxon>Candidatus Desulfobia</taxon>
    </lineage>
</organism>
<keyword evidence="4 8" id="KW-0479">Metal-binding</keyword>
<dbReference type="NCBIfam" id="TIGR00329">
    <property type="entry name" value="gcp_kae1"/>
    <property type="match status" value="1"/>
</dbReference>
<evidence type="ECO:0000256" key="8">
    <source>
        <dbReference type="HAMAP-Rule" id="MF_01445"/>
    </source>
</evidence>
<dbReference type="PANTHER" id="PTHR11735:SF6">
    <property type="entry name" value="TRNA N6-ADENOSINE THREONYLCARBAMOYLTRANSFERASE, MITOCHONDRIAL"/>
    <property type="match status" value="1"/>
</dbReference>
<feature type="domain" description="Gcp-like" evidence="9">
    <location>
        <begin position="24"/>
        <end position="317"/>
    </location>
</feature>
<gene>
    <name evidence="8 10" type="primary">tsaD</name>
    <name evidence="10" type="ORF">H8E41_04150</name>
</gene>
<keyword evidence="3 8" id="KW-0819">tRNA processing</keyword>
<dbReference type="GO" id="GO:0005737">
    <property type="term" value="C:cytoplasm"/>
    <property type="evidence" value="ECO:0007669"/>
    <property type="project" value="UniProtKB-SubCell"/>
</dbReference>
<dbReference type="FunFam" id="3.30.420.40:FF:000012">
    <property type="entry name" value="tRNA N6-adenosine threonylcarbamoyltransferase"/>
    <property type="match status" value="1"/>
</dbReference>
<dbReference type="InterPro" id="IPR043129">
    <property type="entry name" value="ATPase_NBD"/>
</dbReference>
<dbReference type="InterPro" id="IPR022450">
    <property type="entry name" value="TsaD"/>
</dbReference>
<dbReference type="SUPFAM" id="SSF53067">
    <property type="entry name" value="Actin-like ATPase domain"/>
    <property type="match status" value="2"/>
</dbReference>
<feature type="binding site" evidence="8">
    <location>
        <position position="180"/>
    </location>
    <ligand>
        <name>substrate</name>
    </ligand>
</feature>
<dbReference type="CDD" id="cd24133">
    <property type="entry name" value="ASKHA_NBD_TsaD_bac"/>
    <property type="match status" value="1"/>
</dbReference>
<dbReference type="GO" id="GO:0002949">
    <property type="term" value="P:tRNA threonylcarbamoyladenosine modification"/>
    <property type="evidence" value="ECO:0007669"/>
    <property type="project" value="UniProtKB-UniRule"/>
</dbReference>
<evidence type="ECO:0000313" key="11">
    <source>
        <dbReference type="Proteomes" id="UP000614424"/>
    </source>
</evidence>
<feature type="binding site" evidence="8">
    <location>
        <position position="283"/>
    </location>
    <ligand>
        <name>substrate</name>
    </ligand>
</feature>
<dbReference type="FunFam" id="3.30.420.40:FF:000040">
    <property type="entry name" value="tRNA N6-adenosine threonylcarbamoyltransferase"/>
    <property type="match status" value="1"/>
</dbReference>
<dbReference type="Pfam" id="PF00814">
    <property type="entry name" value="TsaD"/>
    <property type="match status" value="1"/>
</dbReference>
<keyword evidence="1 8" id="KW-0963">Cytoplasm</keyword>
<dbReference type="PRINTS" id="PR00789">
    <property type="entry name" value="OSIALOPTASE"/>
</dbReference>